<feature type="signal peptide" evidence="4">
    <location>
        <begin position="1"/>
        <end position="22"/>
    </location>
</feature>
<dbReference type="CDD" id="cd00041">
    <property type="entry name" value="CUB"/>
    <property type="match status" value="6"/>
</dbReference>
<dbReference type="Proteomes" id="UP001642483">
    <property type="component" value="Unassembled WGS sequence"/>
</dbReference>
<dbReference type="SUPFAM" id="SSF49854">
    <property type="entry name" value="Spermadhesin, CUB domain"/>
    <property type="match status" value="6"/>
</dbReference>
<sequence>MAVTVLFSAVFISLLIVQRINGQACEENLTATLNEQVLTSPNYPNRHPNNLNCVWTIKVPVNSSAQVLITLTDLHTEQCCDHLEIYDGDTLIADRFKGERTGEYPMVSSTGMLRVQFRSDGSVAYTGFRATFRTALNCGGILNASDTVSHFSTPFYPDPHPHNMDCFWVLKASPKKKVDLTIAEGKTDECCDYLDIYQGTKLLERLKGTFSTPKVYSEHKLFVYFHSNSNTARDGFRAFYKEFSCGGEYDIMDEATNVMTSPNYPNNTEHNLNCTYTFKAQPGFRIELTMEVDTEACCDYIEVYDGREKIGRLAGKIPHTNVASTGQFLTLVYISDSTLPSNGFRTRYRQFLPGCGFTKVATNDYQSFNSPGYPRQYLSNMKCDWVFSAYADQQIVLTITELETEECCDFVQIFDGLKVIGKLSGTLSSPITLVSNGRNLRVRLSTDSANEAKGFKAKFKLGENCGSEKSATIRSTNTLSTPNYPVDHADNLDCLWTVKAPDGLQVLINITEGETETCCDYIQIMDGLKPLGNVRGQINTVQSFTSSSNVARVYFHSDDSGTRDGFRASYAAVCIKYINVNSTMPTSFSSPNYPGHSPHNTRCNYYFTSAPGTAIELAFSEIDTENCCDYLEVYKDDTTQRYKGSPTAPTIQSTSNTIRLYYYTDSSVGSKGFQLMYRQI</sequence>
<dbReference type="InterPro" id="IPR035914">
    <property type="entry name" value="Sperma_CUB_dom_sf"/>
</dbReference>
<comment type="caution">
    <text evidence="6">The sequence shown here is derived from an EMBL/GenBank/DDBJ whole genome shotgun (WGS) entry which is preliminary data.</text>
</comment>
<dbReference type="Gene3D" id="2.60.120.290">
    <property type="entry name" value="Spermadhesin, CUB domain"/>
    <property type="match status" value="6"/>
</dbReference>
<feature type="domain" description="CUB" evidence="5">
    <location>
        <begin position="355"/>
        <end position="462"/>
    </location>
</feature>
<dbReference type="PANTHER" id="PTHR24251">
    <property type="entry name" value="OVOCHYMASE-RELATED"/>
    <property type="match status" value="1"/>
</dbReference>
<feature type="domain" description="CUB" evidence="5">
    <location>
        <begin position="25"/>
        <end position="135"/>
    </location>
</feature>
<dbReference type="PROSITE" id="PS01180">
    <property type="entry name" value="CUB"/>
    <property type="match status" value="6"/>
</dbReference>
<dbReference type="SMART" id="SM00042">
    <property type="entry name" value="CUB"/>
    <property type="match status" value="6"/>
</dbReference>
<accession>A0ABP0G5T0</accession>
<gene>
    <name evidence="6" type="ORF">CVLEPA_LOCUS19254</name>
</gene>
<keyword evidence="1" id="KW-0677">Repeat</keyword>
<dbReference type="EMBL" id="CAWYQH010000103">
    <property type="protein sequence ID" value="CAK8687185.1"/>
    <property type="molecule type" value="Genomic_DNA"/>
</dbReference>
<proteinExistence type="predicted"/>
<dbReference type="InterPro" id="IPR000859">
    <property type="entry name" value="CUB_dom"/>
</dbReference>
<feature type="domain" description="CUB" evidence="5">
    <location>
        <begin position="245"/>
        <end position="351"/>
    </location>
</feature>
<dbReference type="PANTHER" id="PTHR24251:SF37">
    <property type="entry name" value="CUB DOMAIN-CONTAINING PROTEIN"/>
    <property type="match status" value="1"/>
</dbReference>
<evidence type="ECO:0000256" key="1">
    <source>
        <dbReference type="ARBA" id="ARBA00022737"/>
    </source>
</evidence>
<comment type="caution">
    <text evidence="3">Lacks conserved residue(s) required for the propagation of feature annotation.</text>
</comment>
<name>A0ABP0G5T0_CLALP</name>
<evidence type="ECO:0000259" key="5">
    <source>
        <dbReference type="PROSITE" id="PS01180"/>
    </source>
</evidence>
<feature type="domain" description="CUB" evidence="5">
    <location>
        <begin position="574"/>
        <end position="680"/>
    </location>
</feature>
<keyword evidence="4" id="KW-0732">Signal</keyword>
<feature type="domain" description="CUB" evidence="5">
    <location>
        <begin position="465"/>
        <end position="573"/>
    </location>
</feature>
<evidence type="ECO:0000313" key="7">
    <source>
        <dbReference type="Proteomes" id="UP001642483"/>
    </source>
</evidence>
<evidence type="ECO:0000313" key="6">
    <source>
        <dbReference type="EMBL" id="CAK8687185.1"/>
    </source>
</evidence>
<feature type="domain" description="CUB" evidence="5">
    <location>
        <begin position="138"/>
        <end position="243"/>
    </location>
</feature>
<evidence type="ECO:0000256" key="3">
    <source>
        <dbReference type="PROSITE-ProRule" id="PRU00059"/>
    </source>
</evidence>
<keyword evidence="2" id="KW-1015">Disulfide bond</keyword>
<keyword evidence="7" id="KW-1185">Reference proteome</keyword>
<organism evidence="6 7">
    <name type="scientific">Clavelina lepadiformis</name>
    <name type="common">Light-bulb sea squirt</name>
    <name type="synonym">Ascidia lepadiformis</name>
    <dbReference type="NCBI Taxonomy" id="159417"/>
    <lineage>
        <taxon>Eukaryota</taxon>
        <taxon>Metazoa</taxon>
        <taxon>Chordata</taxon>
        <taxon>Tunicata</taxon>
        <taxon>Ascidiacea</taxon>
        <taxon>Aplousobranchia</taxon>
        <taxon>Clavelinidae</taxon>
        <taxon>Clavelina</taxon>
    </lineage>
</organism>
<reference evidence="6 7" key="1">
    <citation type="submission" date="2024-02" db="EMBL/GenBank/DDBJ databases">
        <authorList>
            <person name="Daric V."/>
            <person name="Darras S."/>
        </authorList>
    </citation>
    <scope>NUCLEOTIDE SEQUENCE [LARGE SCALE GENOMIC DNA]</scope>
</reference>
<feature type="chain" id="PRO_5046373893" description="CUB domain-containing protein" evidence="4">
    <location>
        <begin position="23"/>
        <end position="680"/>
    </location>
</feature>
<evidence type="ECO:0000256" key="4">
    <source>
        <dbReference type="SAM" id="SignalP"/>
    </source>
</evidence>
<protein>
    <recommendedName>
        <fullName evidence="5">CUB domain-containing protein</fullName>
    </recommendedName>
</protein>
<dbReference type="Pfam" id="PF00431">
    <property type="entry name" value="CUB"/>
    <property type="match status" value="6"/>
</dbReference>
<evidence type="ECO:0000256" key="2">
    <source>
        <dbReference type="ARBA" id="ARBA00023157"/>
    </source>
</evidence>